<proteinExistence type="predicted"/>
<dbReference type="EMBL" id="CAEY01001581">
    <property type="status" value="NOT_ANNOTATED_CDS"/>
    <property type="molecule type" value="Genomic_DNA"/>
</dbReference>
<feature type="transmembrane region" description="Helical" evidence="1">
    <location>
        <begin position="29"/>
        <end position="51"/>
    </location>
</feature>
<dbReference type="AlphaFoldDB" id="T1K4W1"/>
<dbReference type="EnsemblMetazoa" id="tetur05g04100.1">
    <property type="protein sequence ID" value="tetur05g04100.1"/>
    <property type="gene ID" value="tetur05g04100"/>
</dbReference>
<dbReference type="HOGENOM" id="CLU_103925_0_0_1"/>
<dbReference type="Proteomes" id="UP000015104">
    <property type="component" value="Unassembled WGS sequence"/>
</dbReference>
<sequence>MLTLRAASCYTLWAQYINFSSSSTKQRSIAIGAIALVSTLITIGVVVTVNIKHKSSSTNNLELGEFKIKFIEPQWIPYVNKSTSLVNAFVAGTNSQSESIYVCRVNSNKTPPELLPGTFDPDALNFRGCRVTHGVGHYIYRNFEILVAKNPSVLVWESDTNGHAPIGALSGGLSEFKDDLQIARAEIDSGQYIGKVHGRQSKAYFAYGDRERAASSYQVLCLQDYSLG</sequence>
<evidence type="ECO:0000313" key="3">
    <source>
        <dbReference type="Proteomes" id="UP000015104"/>
    </source>
</evidence>
<organism evidence="2 3">
    <name type="scientific">Tetranychus urticae</name>
    <name type="common">Two-spotted spider mite</name>
    <dbReference type="NCBI Taxonomy" id="32264"/>
    <lineage>
        <taxon>Eukaryota</taxon>
        <taxon>Metazoa</taxon>
        <taxon>Ecdysozoa</taxon>
        <taxon>Arthropoda</taxon>
        <taxon>Chelicerata</taxon>
        <taxon>Arachnida</taxon>
        <taxon>Acari</taxon>
        <taxon>Acariformes</taxon>
        <taxon>Trombidiformes</taxon>
        <taxon>Prostigmata</taxon>
        <taxon>Eleutherengona</taxon>
        <taxon>Raphignathae</taxon>
        <taxon>Tetranychoidea</taxon>
        <taxon>Tetranychidae</taxon>
        <taxon>Tetranychus</taxon>
    </lineage>
</organism>
<dbReference type="STRING" id="32264.T1K4W1"/>
<dbReference type="Pfam" id="PF11901">
    <property type="entry name" value="DM9"/>
    <property type="match status" value="1"/>
</dbReference>
<dbReference type="PANTHER" id="PTHR31649">
    <property type="entry name" value="AGAP009604-PA"/>
    <property type="match status" value="1"/>
</dbReference>
<dbReference type="InterPro" id="IPR006616">
    <property type="entry name" value="DM9_repeat"/>
</dbReference>
<name>T1K4W1_TETUR</name>
<keyword evidence="1" id="KW-0472">Membrane</keyword>
<reference evidence="3" key="1">
    <citation type="submission" date="2011-08" db="EMBL/GenBank/DDBJ databases">
        <authorList>
            <person name="Rombauts S."/>
        </authorList>
    </citation>
    <scope>NUCLEOTIDE SEQUENCE</scope>
    <source>
        <strain evidence="3">London</strain>
    </source>
</reference>
<reference evidence="2" key="2">
    <citation type="submission" date="2015-06" db="UniProtKB">
        <authorList>
            <consortium name="EnsemblMetazoa"/>
        </authorList>
    </citation>
    <scope>IDENTIFICATION</scope>
</reference>
<evidence type="ECO:0000313" key="2">
    <source>
        <dbReference type="EnsemblMetazoa" id="tetur05g04100.1"/>
    </source>
</evidence>
<dbReference type="PANTHER" id="PTHR31649:SF11">
    <property type="entry name" value="PROTEIN UNZIPPED"/>
    <property type="match status" value="1"/>
</dbReference>
<accession>T1K4W1</accession>
<protein>
    <submittedName>
        <fullName evidence="2">Uncharacterized protein</fullName>
    </submittedName>
</protein>
<keyword evidence="1" id="KW-0812">Transmembrane</keyword>
<keyword evidence="1" id="KW-1133">Transmembrane helix</keyword>
<dbReference type="SMART" id="SM00696">
    <property type="entry name" value="DM9"/>
    <property type="match status" value="2"/>
</dbReference>
<evidence type="ECO:0000256" key="1">
    <source>
        <dbReference type="SAM" id="Phobius"/>
    </source>
</evidence>
<keyword evidence="3" id="KW-1185">Reference proteome</keyword>